<comment type="caution">
    <text evidence="2">The sequence shown here is derived from an EMBL/GenBank/DDBJ whole genome shotgun (WGS) entry which is preliminary data.</text>
</comment>
<feature type="compositionally biased region" description="Polar residues" evidence="1">
    <location>
        <begin position="113"/>
        <end position="130"/>
    </location>
</feature>
<organism evidence="2 3">
    <name type="scientific">Edaphobacter modestus</name>
    <dbReference type="NCBI Taxonomy" id="388466"/>
    <lineage>
        <taxon>Bacteria</taxon>
        <taxon>Pseudomonadati</taxon>
        <taxon>Acidobacteriota</taxon>
        <taxon>Terriglobia</taxon>
        <taxon>Terriglobales</taxon>
        <taxon>Acidobacteriaceae</taxon>
        <taxon>Edaphobacter</taxon>
    </lineage>
</organism>
<reference evidence="2 3" key="1">
    <citation type="submission" date="2019-02" db="EMBL/GenBank/DDBJ databases">
        <title>Genomic Encyclopedia of Archaeal and Bacterial Type Strains, Phase II (KMG-II): from individual species to whole genera.</title>
        <authorList>
            <person name="Goeker M."/>
        </authorList>
    </citation>
    <scope>NUCLEOTIDE SEQUENCE [LARGE SCALE GENOMIC DNA]</scope>
    <source>
        <strain evidence="2 3">DSM 18101</strain>
    </source>
</reference>
<name>A0A4Q7YVX7_9BACT</name>
<dbReference type="OrthoDB" id="123316at2"/>
<dbReference type="Proteomes" id="UP000292958">
    <property type="component" value="Unassembled WGS sequence"/>
</dbReference>
<feature type="compositionally biased region" description="Polar residues" evidence="1">
    <location>
        <begin position="232"/>
        <end position="242"/>
    </location>
</feature>
<evidence type="ECO:0000313" key="2">
    <source>
        <dbReference type="EMBL" id="RZU41179.1"/>
    </source>
</evidence>
<sequence>MITELTDTIHIPEQPTPASRRCRHLGSEDRRCGSPAMRGERFCYHHHETSPPVANLRQRRARQASFSIPVPNSRAEIQHAIGDIMLRIANNDIDLRRAGLLLYALQTANSNLTEHQRQNAQPKPSQAEPTQETKCHPERSEAKSKDLRSAQDTEPTEPNPPYTYGSGPTPDLPRPGAETPTPSTPADFTPPPPQWRRLSRPTAAALLEALGRHYGAEPLPGSPEDRGDLNLPVSNDPDTVESSAPPLGLKQDQHEGNAPSPENREASHDQQESIRTWFQAEGQE</sequence>
<feature type="compositionally biased region" description="Basic and acidic residues" evidence="1">
    <location>
        <begin position="262"/>
        <end position="272"/>
    </location>
</feature>
<accession>A0A4Q7YVX7</accession>
<feature type="region of interest" description="Disordered" evidence="1">
    <location>
        <begin position="113"/>
        <end position="284"/>
    </location>
</feature>
<keyword evidence="3" id="KW-1185">Reference proteome</keyword>
<protein>
    <submittedName>
        <fullName evidence="2">Uncharacterized protein</fullName>
    </submittedName>
</protein>
<evidence type="ECO:0000256" key="1">
    <source>
        <dbReference type="SAM" id="MobiDB-lite"/>
    </source>
</evidence>
<gene>
    <name evidence="2" type="ORF">BDD14_2681</name>
</gene>
<proteinExistence type="predicted"/>
<dbReference type="EMBL" id="SHKW01000001">
    <property type="protein sequence ID" value="RZU41179.1"/>
    <property type="molecule type" value="Genomic_DNA"/>
</dbReference>
<dbReference type="RefSeq" id="WP_130419133.1">
    <property type="nucleotide sequence ID" value="NZ_SHKW01000001.1"/>
</dbReference>
<feature type="compositionally biased region" description="Basic and acidic residues" evidence="1">
    <location>
        <begin position="131"/>
        <end position="151"/>
    </location>
</feature>
<dbReference type="AlphaFoldDB" id="A0A4Q7YVX7"/>
<evidence type="ECO:0000313" key="3">
    <source>
        <dbReference type="Proteomes" id="UP000292958"/>
    </source>
</evidence>